<dbReference type="InterPro" id="IPR016032">
    <property type="entry name" value="Sig_transdc_resp-reg_C-effctor"/>
</dbReference>
<name>A0ABT8BGT9_9HYPH</name>
<evidence type="ECO:0000256" key="2">
    <source>
        <dbReference type="ARBA" id="ARBA00023125"/>
    </source>
</evidence>
<reference evidence="8" key="1">
    <citation type="journal article" date="2019" name="Int. J. Syst. Evol. Microbiol.">
        <title>The Global Catalogue of Microorganisms (GCM) 10K type strain sequencing project: providing services to taxonomists for standard genome sequencing and annotation.</title>
        <authorList>
            <consortium name="The Broad Institute Genomics Platform"/>
            <consortium name="The Broad Institute Genome Sequencing Center for Infectious Disease"/>
            <person name="Wu L."/>
            <person name="Ma J."/>
        </authorList>
    </citation>
    <scope>NUCLEOTIDE SEQUENCE [LARGE SCALE GENOMIC DNA]</scope>
    <source>
        <strain evidence="8">CECT 7069</strain>
    </source>
</reference>
<dbReference type="SMART" id="SM00421">
    <property type="entry name" value="HTH_LUXR"/>
    <property type="match status" value="1"/>
</dbReference>
<feature type="domain" description="HTH luxR-type" evidence="5">
    <location>
        <begin position="209"/>
        <end position="274"/>
    </location>
</feature>
<dbReference type="SUPFAM" id="SSF52172">
    <property type="entry name" value="CheY-like"/>
    <property type="match status" value="1"/>
</dbReference>
<dbReference type="Pfam" id="PF00196">
    <property type="entry name" value="GerE"/>
    <property type="match status" value="1"/>
</dbReference>
<keyword evidence="3" id="KW-0804">Transcription</keyword>
<evidence type="ECO:0000259" key="6">
    <source>
        <dbReference type="PROSITE" id="PS50110"/>
    </source>
</evidence>
<dbReference type="Proteomes" id="UP001224644">
    <property type="component" value="Unassembled WGS sequence"/>
</dbReference>
<dbReference type="PRINTS" id="PR00038">
    <property type="entry name" value="HTHLUXR"/>
</dbReference>
<dbReference type="CDD" id="cd06170">
    <property type="entry name" value="LuxR_C_like"/>
    <property type="match status" value="1"/>
</dbReference>
<comment type="caution">
    <text evidence="7">The sequence shown here is derived from an EMBL/GenBank/DDBJ whole genome shotgun (WGS) entry which is preliminary data.</text>
</comment>
<organism evidence="7 8">
    <name type="scientific">Methylobacterium adhaesivum</name>
    <dbReference type="NCBI Taxonomy" id="333297"/>
    <lineage>
        <taxon>Bacteria</taxon>
        <taxon>Pseudomonadati</taxon>
        <taxon>Pseudomonadota</taxon>
        <taxon>Alphaproteobacteria</taxon>
        <taxon>Hyphomicrobiales</taxon>
        <taxon>Methylobacteriaceae</taxon>
        <taxon>Methylobacterium</taxon>
    </lineage>
</organism>
<evidence type="ECO:0000259" key="5">
    <source>
        <dbReference type="PROSITE" id="PS50043"/>
    </source>
</evidence>
<gene>
    <name evidence="7" type="ORF">QWZ12_10185</name>
</gene>
<feature type="domain" description="Response regulatory" evidence="6">
    <location>
        <begin position="72"/>
        <end position="185"/>
    </location>
</feature>
<proteinExistence type="predicted"/>
<dbReference type="PROSITE" id="PS50043">
    <property type="entry name" value="HTH_LUXR_2"/>
    <property type="match status" value="1"/>
</dbReference>
<evidence type="ECO:0000313" key="8">
    <source>
        <dbReference type="Proteomes" id="UP001224644"/>
    </source>
</evidence>
<keyword evidence="1" id="KW-0805">Transcription regulation</keyword>
<dbReference type="SUPFAM" id="SSF46894">
    <property type="entry name" value="C-terminal effector domain of the bipartite response regulators"/>
    <property type="match status" value="1"/>
</dbReference>
<comment type="caution">
    <text evidence="4">Lacks conserved residue(s) required for the propagation of feature annotation.</text>
</comment>
<accession>A0ABT8BGT9</accession>
<dbReference type="EMBL" id="JAUFPX010000006">
    <property type="protein sequence ID" value="MDN3590980.1"/>
    <property type="molecule type" value="Genomic_DNA"/>
</dbReference>
<dbReference type="PANTHER" id="PTHR44688:SF16">
    <property type="entry name" value="DNA-BINDING TRANSCRIPTIONAL ACTIVATOR DEVR_DOSR"/>
    <property type="match status" value="1"/>
</dbReference>
<keyword evidence="8" id="KW-1185">Reference proteome</keyword>
<evidence type="ECO:0000256" key="1">
    <source>
        <dbReference type="ARBA" id="ARBA00023015"/>
    </source>
</evidence>
<dbReference type="PANTHER" id="PTHR44688">
    <property type="entry name" value="DNA-BINDING TRANSCRIPTIONAL ACTIVATOR DEVR_DOSR"/>
    <property type="match status" value="1"/>
</dbReference>
<dbReference type="PROSITE" id="PS00622">
    <property type="entry name" value="HTH_LUXR_1"/>
    <property type="match status" value="1"/>
</dbReference>
<evidence type="ECO:0000256" key="3">
    <source>
        <dbReference type="ARBA" id="ARBA00023163"/>
    </source>
</evidence>
<evidence type="ECO:0000256" key="4">
    <source>
        <dbReference type="PROSITE-ProRule" id="PRU00169"/>
    </source>
</evidence>
<dbReference type="Gene3D" id="3.40.50.2300">
    <property type="match status" value="1"/>
</dbReference>
<dbReference type="InterPro" id="IPR036388">
    <property type="entry name" value="WH-like_DNA-bd_sf"/>
</dbReference>
<keyword evidence="2" id="KW-0238">DNA-binding</keyword>
<sequence>MYPENILERLSITAGVQSEASPLRAPPDRTEIGLSWGRGIKQDTGGGSKVPTEVIDPNMSTGHPQIGHSQGRVVLINSHTIIRECLAQAMRSWTYEVETLPSVEGCVDLISRHTCDLIILWGGSHLDLAADLDFLRGACRSCPILVICDTVGAETVIKVLESGARGILPTSSKLDILNGVMSLIRSGGAYVPPDSMIEAYRAEPTVSVQPSIDLPFTPRQSAIIAAIRKGSPNKIIAYDLGMCESTVKVHIRSIMKKLKVRNRTELALKAMDLRI</sequence>
<evidence type="ECO:0000313" key="7">
    <source>
        <dbReference type="EMBL" id="MDN3590980.1"/>
    </source>
</evidence>
<dbReference type="PROSITE" id="PS50110">
    <property type="entry name" value="RESPONSE_REGULATORY"/>
    <property type="match status" value="1"/>
</dbReference>
<dbReference type="InterPro" id="IPR001789">
    <property type="entry name" value="Sig_transdc_resp-reg_receiver"/>
</dbReference>
<dbReference type="RefSeq" id="WP_238222354.1">
    <property type="nucleotide sequence ID" value="NZ_BPQD01000003.1"/>
</dbReference>
<dbReference type="Gene3D" id="1.10.10.10">
    <property type="entry name" value="Winged helix-like DNA-binding domain superfamily/Winged helix DNA-binding domain"/>
    <property type="match status" value="1"/>
</dbReference>
<dbReference type="InterPro" id="IPR000792">
    <property type="entry name" value="Tscrpt_reg_LuxR_C"/>
</dbReference>
<protein>
    <submittedName>
        <fullName evidence="7">Response regulator transcription factor</fullName>
    </submittedName>
</protein>
<dbReference type="InterPro" id="IPR011006">
    <property type="entry name" value="CheY-like_superfamily"/>
</dbReference>